<keyword evidence="5" id="KW-0378">Hydrolase</keyword>
<evidence type="ECO:0000256" key="4">
    <source>
        <dbReference type="ARBA" id="ARBA00022759"/>
    </source>
</evidence>
<evidence type="ECO:0000256" key="7">
    <source>
        <dbReference type="ARBA" id="ARBA00023180"/>
    </source>
</evidence>
<feature type="signal peptide" evidence="8">
    <location>
        <begin position="1"/>
        <end position="20"/>
    </location>
</feature>
<dbReference type="CDD" id="cd11010">
    <property type="entry name" value="S1-P1_nuclease"/>
    <property type="match status" value="1"/>
</dbReference>
<proteinExistence type="inferred from homology"/>
<comment type="caution">
    <text evidence="9">The sequence shown here is derived from an EMBL/GenBank/DDBJ whole genome shotgun (WGS) entry which is preliminary data.</text>
</comment>
<name>A0A101M9Y4_PENFR</name>
<keyword evidence="4" id="KW-0255">Endonuclease</keyword>
<keyword evidence="10" id="KW-1185">Reference proteome</keyword>
<dbReference type="PANTHER" id="PTHR33146">
    <property type="entry name" value="ENDONUCLEASE 4"/>
    <property type="match status" value="1"/>
</dbReference>
<gene>
    <name evidence="9" type="ORF">ACN42_g10537</name>
</gene>
<sequence length="365" mass="39601">MLSLPRIAFVTFGVIHGANAWGVLGHATVAYVAQHYISPEAASWAQEILNDTSSSYLANIASWADQYRLTDDGKWSAPLHYIDAMDDPPKSCNVDYERDCGDEGCSISAIANYTLRAGDGRLSADHTAEALRFLVHFIGDLTQPLHDENYEVGGNGIKVTFNNYSDNLHADWDTYMPTKLIGGSSLADAKGWADSLVDEIAAGTYKKQAKSWINGDTISDTVTTATRWASDANSFVCTVVMPDGAAALQTGDLYPTYYNSAIGTIELQIAKGGYRLGNWLNMIYKEKIAAKSTSGKFEKGSREPAPEPEFFRLSLREPRQMSRANLARAAMGGSCCTSEEPCLMLWSPNAHGSGMGGLSLVLKAH</sequence>
<dbReference type="EMBL" id="LLXE01000450">
    <property type="protein sequence ID" value="KUM56668.1"/>
    <property type="molecule type" value="Genomic_DNA"/>
</dbReference>
<dbReference type="GO" id="GO:0046872">
    <property type="term" value="F:metal ion binding"/>
    <property type="evidence" value="ECO:0007669"/>
    <property type="project" value="UniProtKB-KW"/>
</dbReference>
<dbReference type="GO" id="GO:0003676">
    <property type="term" value="F:nucleic acid binding"/>
    <property type="evidence" value="ECO:0007669"/>
    <property type="project" value="InterPro"/>
</dbReference>
<evidence type="ECO:0000256" key="3">
    <source>
        <dbReference type="ARBA" id="ARBA00022723"/>
    </source>
</evidence>
<evidence type="ECO:0000256" key="8">
    <source>
        <dbReference type="SAM" id="SignalP"/>
    </source>
</evidence>
<comment type="similarity">
    <text evidence="1">Belongs to the nuclease type I family.</text>
</comment>
<dbReference type="Proteomes" id="UP000055045">
    <property type="component" value="Unassembled WGS sequence"/>
</dbReference>
<dbReference type="InterPro" id="IPR008947">
    <property type="entry name" value="PLipase_C/P1_nuclease_dom_sf"/>
</dbReference>
<dbReference type="PANTHER" id="PTHR33146:SF26">
    <property type="entry name" value="ENDONUCLEASE 4"/>
    <property type="match status" value="1"/>
</dbReference>
<accession>A0A101M9Y4</accession>
<reference evidence="9 10" key="1">
    <citation type="submission" date="2015-10" db="EMBL/GenBank/DDBJ databases">
        <title>Genome sequencing of Penicillium freii.</title>
        <authorList>
            <person name="Nguyen H.D."/>
            <person name="Visagie C.M."/>
            <person name="Seifert K.A."/>
        </authorList>
    </citation>
    <scope>NUCLEOTIDE SEQUENCE [LARGE SCALE GENOMIC DNA]</scope>
    <source>
        <strain evidence="9 10">DAOM 242723</strain>
    </source>
</reference>
<dbReference type="InterPro" id="IPR003154">
    <property type="entry name" value="S1/P1nuclease"/>
</dbReference>
<keyword evidence="8" id="KW-0732">Signal</keyword>
<evidence type="ECO:0000313" key="10">
    <source>
        <dbReference type="Proteomes" id="UP000055045"/>
    </source>
</evidence>
<dbReference type="Gene3D" id="1.10.575.10">
    <property type="entry name" value="P1 Nuclease"/>
    <property type="match status" value="1"/>
</dbReference>
<dbReference type="GO" id="GO:0006308">
    <property type="term" value="P:DNA catabolic process"/>
    <property type="evidence" value="ECO:0007669"/>
    <property type="project" value="InterPro"/>
</dbReference>
<keyword evidence="7" id="KW-0325">Glycoprotein</keyword>
<dbReference type="GO" id="GO:0016788">
    <property type="term" value="F:hydrolase activity, acting on ester bonds"/>
    <property type="evidence" value="ECO:0007669"/>
    <property type="project" value="InterPro"/>
</dbReference>
<organism evidence="9 10">
    <name type="scientific">Penicillium freii</name>
    <dbReference type="NCBI Taxonomy" id="48697"/>
    <lineage>
        <taxon>Eukaryota</taxon>
        <taxon>Fungi</taxon>
        <taxon>Dikarya</taxon>
        <taxon>Ascomycota</taxon>
        <taxon>Pezizomycotina</taxon>
        <taxon>Eurotiomycetes</taxon>
        <taxon>Eurotiomycetidae</taxon>
        <taxon>Eurotiales</taxon>
        <taxon>Aspergillaceae</taxon>
        <taxon>Penicillium</taxon>
    </lineage>
</organism>
<evidence type="ECO:0000256" key="1">
    <source>
        <dbReference type="ARBA" id="ARBA00009547"/>
    </source>
</evidence>
<keyword evidence="2" id="KW-0540">Nuclease</keyword>
<keyword evidence="3" id="KW-0479">Metal-binding</keyword>
<evidence type="ECO:0000256" key="5">
    <source>
        <dbReference type="ARBA" id="ARBA00022801"/>
    </source>
</evidence>
<dbReference type="Pfam" id="PF02265">
    <property type="entry name" value="S1-P1_nuclease"/>
    <property type="match status" value="1"/>
</dbReference>
<dbReference type="SUPFAM" id="SSF48537">
    <property type="entry name" value="Phospholipase C/P1 nuclease"/>
    <property type="match status" value="1"/>
</dbReference>
<keyword evidence="6" id="KW-1015">Disulfide bond</keyword>
<evidence type="ECO:0008006" key="11">
    <source>
        <dbReference type="Google" id="ProtNLM"/>
    </source>
</evidence>
<dbReference type="AlphaFoldDB" id="A0A101M9Y4"/>
<protein>
    <recommendedName>
        <fullName evidence="11">Aspergillus nuclease S(1)</fullName>
    </recommendedName>
</protein>
<dbReference type="GO" id="GO:0004519">
    <property type="term" value="F:endonuclease activity"/>
    <property type="evidence" value="ECO:0007669"/>
    <property type="project" value="UniProtKB-KW"/>
</dbReference>
<feature type="chain" id="PRO_5007100449" description="Aspergillus nuclease S(1)" evidence="8">
    <location>
        <begin position="21"/>
        <end position="365"/>
    </location>
</feature>
<evidence type="ECO:0000256" key="2">
    <source>
        <dbReference type="ARBA" id="ARBA00022722"/>
    </source>
</evidence>
<dbReference type="STRING" id="48697.A0A101M9Y4"/>
<evidence type="ECO:0000313" key="9">
    <source>
        <dbReference type="EMBL" id="KUM56668.1"/>
    </source>
</evidence>
<evidence type="ECO:0000256" key="6">
    <source>
        <dbReference type="ARBA" id="ARBA00023157"/>
    </source>
</evidence>